<dbReference type="InterPro" id="IPR037914">
    <property type="entry name" value="SpoVT-AbrB_sf"/>
</dbReference>
<evidence type="ECO:0000313" key="3">
    <source>
        <dbReference type="EMBL" id="QJA74076.1"/>
    </source>
</evidence>
<dbReference type="AlphaFoldDB" id="A0A6M3JVL7"/>
<sequence>MTKLKAKDLSKVGRGGRVTIKKAVREKKGIEEGDYVYVAVFKTTLFPKYPIPEEEKNEENDN</sequence>
<evidence type="ECO:0000259" key="1">
    <source>
        <dbReference type="SMART" id="SM00966"/>
    </source>
</evidence>
<gene>
    <name evidence="3" type="ORF">MM415A02109_0012</name>
    <name evidence="2" type="ORF">MM415B01747_0004</name>
</gene>
<dbReference type="Gene3D" id="2.10.260.10">
    <property type="match status" value="1"/>
</dbReference>
<reference evidence="3" key="1">
    <citation type="submission" date="2020-03" db="EMBL/GenBank/DDBJ databases">
        <title>The deep terrestrial virosphere.</title>
        <authorList>
            <person name="Holmfeldt K."/>
            <person name="Nilsson E."/>
            <person name="Simone D."/>
            <person name="Lopez-Fernandez M."/>
            <person name="Wu X."/>
            <person name="de Brujin I."/>
            <person name="Lundin D."/>
            <person name="Andersson A."/>
            <person name="Bertilsson S."/>
            <person name="Dopson M."/>
        </authorList>
    </citation>
    <scope>NUCLEOTIDE SEQUENCE</scope>
    <source>
        <strain evidence="3">MM415A02109</strain>
        <strain evidence="2">MM415B01747</strain>
    </source>
</reference>
<feature type="domain" description="SpoVT-AbrB" evidence="1">
    <location>
        <begin position="10"/>
        <end position="53"/>
    </location>
</feature>
<name>A0A6M3JVL7_9ZZZZ</name>
<dbReference type="InterPro" id="IPR007159">
    <property type="entry name" value="SpoVT-AbrB_dom"/>
</dbReference>
<dbReference type="EMBL" id="MT141248">
    <property type="protein sequence ID" value="QJA56977.1"/>
    <property type="molecule type" value="Genomic_DNA"/>
</dbReference>
<dbReference type="GO" id="GO:0003677">
    <property type="term" value="F:DNA binding"/>
    <property type="evidence" value="ECO:0007669"/>
    <property type="project" value="InterPro"/>
</dbReference>
<dbReference type="SUPFAM" id="SSF89447">
    <property type="entry name" value="AbrB/MazE/MraZ-like"/>
    <property type="match status" value="1"/>
</dbReference>
<evidence type="ECO:0000313" key="2">
    <source>
        <dbReference type="EMBL" id="QJA56977.1"/>
    </source>
</evidence>
<organism evidence="3">
    <name type="scientific">viral metagenome</name>
    <dbReference type="NCBI Taxonomy" id="1070528"/>
    <lineage>
        <taxon>unclassified sequences</taxon>
        <taxon>metagenomes</taxon>
        <taxon>organismal metagenomes</taxon>
    </lineage>
</organism>
<dbReference type="SMART" id="SM00966">
    <property type="entry name" value="SpoVT_AbrB"/>
    <property type="match status" value="1"/>
</dbReference>
<accession>A0A6M3JVL7</accession>
<protein>
    <recommendedName>
        <fullName evidence="1">SpoVT-AbrB domain-containing protein</fullName>
    </recommendedName>
</protein>
<proteinExistence type="predicted"/>
<dbReference type="EMBL" id="MT142072">
    <property type="protein sequence ID" value="QJA74076.1"/>
    <property type="molecule type" value="Genomic_DNA"/>
</dbReference>